<name>A0A4Y2TJ97_ARAVE</name>
<sequence>MSAHVSCTWSIRFPGLHDPLPTARTATLEIVCNPRLYPWWRRDRRTPRRPGSSKTFIKMLDNKRYVWLVLGILSCWNYCPGLAEMARNCNWS</sequence>
<keyword evidence="1" id="KW-1133">Transmembrane helix</keyword>
<organism evidence="2 3">
    <name type="scientific">Araneus ventricosus</name>
    <name type="common">Orbweaver spider</name>
    <name type="synonym">Epeira ventricosa</name>
    <dbReference type="NCBI Taxonomy" id="182803"/>
    <lineage>
        <taxon>Eukaryota</taxon>
        <taxon>Metazoa</taxon>
        <taxon>Ecdysozoa</taxon>
        <taxon>Arthropoda</taxon>
        <taxon>Chelicerata</taxon>
        <taxon>Arachnida</taxon>
        <taxon>Araneae</taxon>
        <taxon>Araneomorphae</taxon>
        <taxon>Entelegynae</taxon>
        <taxon>Araneoidea</taxon>
        <taxon>Araneidae</taxon>
        <taxon>Araneus</taxon>
    </lineage>
</organism>
<evidence type="ECO:0000313" key="3">
    <source>
        <dbReference type="Proteomes" id="UP000499080"/>
    </source>
</evidence>
<keyword evidence="3" id="KW-1185">Reference proteome</keyword>
<comment type="caution">
    <text evidence="2">The sequence shown here is derived from an EMBL/GenBank/DDBJ whole genome shotgun (WGS) entry which is preliminary data.</text>
</comment>
<protein>
    <submittedName>
        <fullName evidence="2">Uncharacterized protein</fullName>
    </submittedName>
</protein>
<accession>A0A4Y2TJ97</accession>
<dbReference type="EMBL" id="BGPR01029095">
    <property type="protein sequence ID" value="GBO00669.1"/>
    <property type="molecule type" value="Genomic_DNA"/>
</dbReference>
<reference evidence="2 3" key="1">
    <citation type="journal article" date="2019" name="Sci. Rep.">
        <title>Orb-weaving spider Araneus ventricosus genome elucidates the spidroin gene catalogue.</title>
        <authorList>
            <person name="Kono N."/>
            <person name="Nakamura H."/>
            <person name="Ohtoshi R."/>
            <person name="Moran D.A.P."/>
            <person name="Shinohara A."/>
            <person name="Yoshida Y."/>
            <person name="Fujiwara M."/>
            <person name="Mori M."/>
            <person name="Tomita M."/>
            <person name="Arakawa K."/>
        </authorList>
    </citation>
    <scope>NUCLEOTIDE SEQUENCE [LARGE SCALE GENOMIC DNA]</scope>
</reference>
<evidence type="ECO:0000313" key="2">
    <source>
        <dbReference type="EMBL" id="GBO00669.1"/>
    </source>
</evidence>
<dbReference type="AlphaFoldDB" id="A0A4Y2TJ97"/>
<gene>
    <name evidence="2" type="ORF">AVEN_119334_1</name>
</gene>
<dbReference type="Proteomes" id="UP000499080">
    <property type="component" value="Unassembled WGS sequence"/>
</dbReference>
<proteinExistence type="predicted"/>
<feature type="transmembrane region" description="Helical" evidence="1">
    <location>
        <begin position="65"/>
        <end position="83"/>
    </location>
</feature>
<keyword evidence="1" id="KW-0472">Membrane</keyword>
<evidence type="ECO:0000256" key="1">
    <source>
        <dbReference type="SAM" id="Phobius"/>
    </source>
</evidence>
<keyword evidence="1" id="KW-0812">Transmembrane</keyword>